<reference evidence="2 3" key="1">
    <citation type="journal article" date="2019" name="Sci. Rep.">
        <title>Orb-weaving spider Araneus ventricosus genome elucidates the spidroin gene catalogue.</title>
        <authorList>
            <person name="Kono N."/>
            <person name="Nakamura H."/>
            <person name="Ohtoshi R."/>
            <person name="Moran D.A.P."/>
            <person name="Shinohara A."/>
            <person name="Yoshida Y."/>
            <person name="Fujiwara M."/>
            <person name="Mori M."/>
            <person name="Tomita M."/>
            <person name="Arakawa K."/>
        </authorList>
    </citation>
    <scope>NUCLEOTIDE SEQUENCE [LARGE SCALE GENOMIC DNA]</scope>
</reference>
<dbReference type="AlphaFoldDB" id="A0A4Y2HTG6"/>
<feature type="region of interest" description="Disordered" evidence="1">
    <location>
        <begin position="101"/>
        <end position="124"/>
    </location>
</feature>
<comment type="caution">
    <text evidence="2">The sequence shown here is derived from an EMBL/GenBank/DDBJ whole genome shotgun (WGS) entry which is preliminary data.</text>
</comment>
<dbReference type="EMBL" id="BGPR01002152">
    <property type="protein sequence ID" value="GBM68610.1"/>
    <property type="molecule type" value="Genomic_DNA"/>
</dbReference>
<dbReference type="Proteomes" id="UP000499080">
    <property type="component" value="Unassembled WGS sequence"/>
</dbReference>
<proteinExistence type="predicted"/>
<sequence>MNEAYQDPNHVASFGGVDGLYRAAQGKVPKKEIQNWLQSANACPVQHKPVPTNRVIVYAIDRQEQADLVDLIINGSRKSREVGEGKISLCRCFSDQSHKHLKEENCTPENSNKNQDTKELLLSP</sequence>
<dbReference type="OrthoDB" id="6420463at2759"/>
<name>A0A4Y2HTG6_ARAVE</name>
<organism evidence="2 3">
    <name type="scientific">Araneus ventricosus</name>
    <name type="common">Orbweaver spider</name>
    <name type="synonym">Epeira ventricosa</name>
    <dbReference type="NCBI Taxonomy" id="182803"/>
    <lineage>
        <taxon>Eukaryota</taxon>
        <taxon>Metazoa</taxon>
        <taxon>Ecdysozoa</taxon>
        <taxon>Arthropoda</taxon>
        <taxon>Chelicerata</taxon>
        <taxon>Arachnida</taxon>
        <taxon>Araneae</taxon>
        <taxon>Araneomorphae</taxon>
        <taxon>Entelegynae</taxon>
        <taxon>Araneoidea</taxon>
        <taxon>Araneidae</taxon>
        <taxon>Araneus</taxon>
    </lineage>
</organism>
<protein>
    <submittedName>
        <fullName evidence="2">Uncharacterized protein</fullName>
    </submittedName>
</protein>
<evidence type="ECO:0000313" key="2">
    <source>
        <dbReference type="EMBL" id="GBM68610.1"/>
    </source>
</evidence>
<accession>A0A4Y2HTG6</accession>
<gene>
    <name evidence="2" type="ORF">AVEN_106091_1</name>
</gene>
<evidence type="ECO:0000313" key="3">
    <source>
        <dbReference type="Proteomes" id="UP000499080"/>
    </source>
</evidence>
<evidence type="ECO:0000256" key="1">
    <source>
        <dbReference type="SAM" id="MobiDB-lite"/>
    </source>
</evidence>
<keyword evidence="3" id="KW-1185">Reference proteome</keyword>
<feature type="compositionally biased region" description="Basic and acidic residues" evidence="1">
    <location>
        <begin position="115"/>
        <end position="124"/>
    </location>
</feature>